<keyword evidence="2" id="KW-1185">Reference proteome</keyword>
<evidence type="ECO:0000313" key="1">
    <source>
        <dbReference type="EMBL" id="KAK5785419.1"/>
    </source>
</evidence>
<evidence type="ECO:0000313" key="2">
    <source>
        <dbReference type="Proteomes" id="UP001358586"/>
    </source>
</evidence>
<accession>A0ABR0N4E2</accession>
<protein>
    <submittedName>
        <fullName evidence="1">Uncharacterized protein</fullName>
    </submittedName>
</protein>
<gene>
    <name evidence="1" type="ORF">PVK06_040003</name>
</gene>
<dbReference type="Proteomes" id="UP001358586">
    <property type="component" value="Chromosome 11"/>
</dbReference>
<reference evidence="1 2" key="1">
    <citation type="submission" date="2023-03" db="EMBL/GenBank/DDBJ databases">
        <title>WGS of Gossypium arboreum.</title>
        <authorList>
            <person name="Yu D."/>
        </authorList>
    </citation>
    <scope>NUCLEOTIDE SEQUENCE [LARGE SCALE GENOMIC DNA]</scope>
    <source>
        <tissue evidence="1">Leaf</tissue>
    </source>
</reference>
<proteinExistence type="predicted"/>
<dbReference type="PANTHER" id="PTHR31286">
    <property type="entry name" value="GLYCINE-RICH CELL WALL STRUCTURAL PROTEIN 1.8-LIKE"/>
    <property type="match status" value="1"/>
</dbReference>
<comment type="caution">
    <text evidence="1">The sequence shown here is derived from an EMBL/GenBank/DDBJ whole genome shotgun (WGS) entry which is preliminary data.</text>
</comment>
<sequence>MEAVYESSPKISWKDKLLGINPRAIDKEELGPPSADAYDDLEFIEEHIHRIQKLLFKEMELMIVLKLLGRNIGLPGLPSFLYKNKIIEEIGATIGKVVLLDFNTDSRIRGRFARMAVYINLDKPLVARVLVNDRNHRVEYEALPTIFFSCGKYSHTKELCDSIQSVLGSEKIVVDRNNQHNSRDDFPNRVDIKGKGKSGSHFGVEDLGKKLNKGTEGELAEFQGRLKGANLNADSALTSKPISSVSKPIEVQVVNYSGDLSPTKHTAVTFKEKGSADGVNLEKVPLLNSGDSKTRIMGKIMGGKEEGFRATRKIKKIPYRKGNNIKIKNSSKLPLSGSMSMLAQSISALHSDDPGAGDSSVGKRILILIVMF</sequence>
<organism evidence="1 2">
    <name type="scientific">Gossypium arboreum</name>
    <name type="common">Tree cotton</name>
    <name type="synonym">Gossypium nanking</name>
    <dbReference type="NCBI Taxonomy" id="29729"/>
    <lineage>
        <taxon>Eukaryota</taxon>
        <taxon>Viridiplantae</taxon>
        <taxon>Streptophyta</taxon>
        <taxon>Embryophyta</taxon>
        <taxon>Tracheophyta</taxon>
        <taxon>Spermatophyta</taxon>
        <taxon>Magnoliopsida</taxon>
        <taxon>eudicotyledons</taxon>
        <taxon>Gunneridae</taxon>
        <taxon>Pentapetalae</taxon>
        <taxon>rosids</taxon>
        <taxon>malvids</taxon>
        <taxon>Malvales</taxon>
        <taxon>Malvaceae</taxon>
        <taxon>Malvoideae</taxon>
        <taxon>Gossypium</taxon>
    </lineage>
</organism>
<dbReference type="PANTHER" id="PTHR31286:SF173">
    <property type="entry name" value="DUF4283 DOMAIN-CONTAINING PROTEIN"/>
    <property type="match status" value="1"/>
</dbReference>
<dbReference type="InterPro" id="IPR040256">
    <property type="entry name" value="At4g02000-like"/>
</dbReference>
<dbReference type="EMBL" id="JARKNE010000011">
    <property type="protein sequence ID" value="KAK5785419.1"/>
    <property type="molecule type" value="Genomic_DNA"/>
</dbReference>
<name>A0ABR0N4E2_GOSAR</name>